<accession>A0A1I0WYP0</accession>
<dbReference type="EMBL" id="PJBV01000010">
    <property type="protein sequence ID" value="PKH44006.1"/>
    <property type="molecule type" value="Genomic_DNA"/>
</dbReference>
<evidence type="ECO:0000313" key="6">
    <source>
        <dbReference type="Proteomes" id="UP000233565"/>
    </source>
</evidence>
<dbReference type="Proteomes" id="UP000199113">
    <property type="component" value="Unassembled WGS sequence"/>
</dbReference>
<reference evidence="3 6" key="2">
    <citation type="submission" date="2017-12" db="EMBL/GenBank/DDBJ databases">
        <title>Pharmacopeia of the Arctic Ocean.</title>
        <authorList>
            <person name="Collins E."/>
            <person name="Ducluzeau A.-L."/>
        </authorList>
    </citation>
    <scope>NUCLEOTIDE SEQUENCE [LARGE SCALE GENOMIC DNA]</scope>
    <source>
        <strain evidence="3 6">DSM 23325</strain>
    </source>
</reference>
<dbReference type="Pfam" id="PF09656">
    <property type="entry name" value="PGPGW"/>
    <property type="match status" value="1"/>
</dbReference>
<dbReference type="Proteomes" id="UP000233565">
    <property type="component" value="Unassembled WGS sequence"/>
</dbReference>
<feature type="transmembrane region" description="Helical" evidence="2">
    <location>
        <begin position="113"/>
        <end position="134"/>
    </location>
</feature>
<gene>
    <name evidence="3" type="ORF">CXG46_00075</name>
    <name evidence="4" type="ORF">SAMN05192575_1026</name>
</gene>
<feature type="compositionally biased region" description="Basic and acidic residues" evidence="1">
    <location>
        <begin position="171"/>
        <end position="189"/>
    </location>
</feature>
<evidence type="ECO:0000313" key="3">
    <source>
        <dbReference type="EMBL" id="PKH44006.1"/>
    </source>
</evidence>
<keyword evidence="2" id="KW-1133">Transmembrane helix</keyword>
<keyword evidence="6" id="KW-1185">Reference proteome</keyword>
<evidence type="ECO:0000256" key="1">
    <source>
        <dbReference type="SAM" id="MobiDB-lite"/>
    </source>
</evidence>
<organism evidence="4 5">
    <name type="scientific">Nocardioides alpinus</name>
    <dbReference type="NCBI Taxonomy" id="748909"/>
    <lineage>
        <taxon>Bacteria</taxon>
        <taxon>Bacillati</taxon>
        <taxon>Actinomycetota</taxon>
        <taxon>Actinomycetes</taxon>
        <taxon>Propionibacteriales</taxon>
        <taxon>Nocardioidaceae</taxon>
        <taxon>Nocardioides</taxon>
    </lineage>
</organism>
<dbReference type="STRING" id="748909.SAMN05192575_1026"/>
<evidence type="ECO:0000256" key="2">
    <source>
        <dbReference type="SAM" id="Phobius"/>
    </source>
</evidence>
<dbReference type="AlphaFoldDB" id="A0A1I0WYP0"/>
<dbReference type="OrthoDB" id="4774258at2"/>
<evidence type="ECO:0000313" key="4">
    <source>
        <dbReference type="EMBL" id="SFA93714.1"/>
    </source>
</evidence>
<dbReference type="EMBL" id="FOKC01000002">
    <property type="protein sequence ID" value="SFA93714.1"/>
    <property type="molecule type" value="Genomic_DNA"/>
</dbReference>
<feature type="transmembrane region" description="Helical" evidence="2">
    <location>
        <begin position="15"/>
        <end position="42"/>
    </location>
</feature>
<feature type="transmembrane region" description="Helical" evidence="2">
    <location>
        <begin position="74"/>
        <end position="93"/>
    </location>
</feature>
<reference evidence="4" key="1">
    <citation type="submission" date="2016-10" db="EMBL/GenBank/DDBJ databases">
        <authorList>
            <person name="de Groot N.N."/>
        </authorList>
    </citation>
    <scope>NUCLEOTIDE SEQUENCE [LARGE SCALE GENOMIC DNA]</scope>
    <source>
        <strain evidence="4">CGMCC 1.10697</strain>
    </source>
</reference>
<sequence>MTGAAKRIVLETLGWVLLLLGVAAIFLPGPGLLGIFAGLALLSQQYDWAERRVEPVRLRAMLGAAEGVETWPRVIASCLGAIALAACGVLWIMKPATPEWWPLADTWWLPGGIWTGVTQVASAFIAVGLIIYSFRRFHGHPEKADELRRSIKDRKRGSSDEAAGDSADGDAGDHTDGSAGDRDRAEHLA</sequence>
<evidence type="ECO:0000313" key="5">
    <source>
        <dbReference type="Proteomes" id="UP000199113"/>
    </source>
</evidence>
<proteinExistence type="predicted"/>
<keyword evidence="2" id="KW-0472">Membrane</keyword>
<keyword evidence="2 4" id="KW-0812">Transmembrane</keyword>
<protein>
    <submittedName>
        <fullName evidence="4">Putative transmembrane protein (PGPGW)</fullName>
    </submittedName>
</protein>
<feature type="region of interest" description="Disordered" evidence="1">
    <location>
        <begin position="145"/>
        <end position="189"/>
    </location>
</feature>
<dbReference type="RefSeq" id="WP_091195571.1">
    <property type="nucleotide sequence ID" value="NZ_FOKC01000002.1"/>
</dbReference>
<dbReference type="InterPro" id="IPR019099">
    <property type="entry name" value="Uncharacterised_PGPGW_TM"/>
</dbReference>
<name>A0A1I0WYP0_9ACTN</name>